<comment type="similarity">
    <text evidence="2">Belongs to the transketolase family.</text>
</comment>
<dbReference type="Gene3D" id="3.40.50.970">
    <property type="match status" value="1"/>
</dbReference>
<evidence type="ECO:0000256" key="3">
    <source>
        <dbReference type="ARBA" id="ARBA00023052"/>
    </source>
</evidence>
<keyword evidence="3" id="KW-0786">Thiamine pyrophosphate</keyword>
<reference evidence="5 6" key="1">
    <citation type="submission" date="2015-11" db="EMBL/GenBank/DDBJ databases">
        <authorList>
            <person name="Zhang Y."/>
            <person name="Guo Z."/>
        </authorList>
    </citation>
    <scope>NUCLEOTIDE SEQUENCE [LARGE SCALE GENOMIC DNA]</scope>
    <source>
        <strain evidence="5 6">KCTC 12086</strain>
    </source>
</reference>
<dbReference type="InterPro" id="IPR009014">
    <property type="entry name" value="Transketo_C/PFOR_II"/>
</dbReference>
<comment type="cofactor">
    <cofactor evidence="1">
        <name>thiamine diphosphate</name>
        <dbReference type="ChEBI" id="CHEBI:58937"/>
    </cofactor>
</comment>
<evidence type="ECO:0000256" key="2">
    <source>
        <dbReference type="ARBA" id="ARBA00007131"/>
    </source>
</evidence>
<dbReference type="STRING" id="161398.PP2015_916"/>
<dbReference type="Pfam" id="PF02779">
    <property type="entry name" value="Transket_pyr"/>
    <property type="match status" value="1"/>
</dbReference>
<evidence type="ECO:0000313" key="5">
    <source>
        <dbReference type="EMBL" id="ALO41434.1"/>
    </source>
</evidence>
<dbReference type="RefSeq" id="WP_058029174.1">
    <property type="nucleotide sequence ID" value="NZ_CP013187.1"/>
</dbReference>
<dbReference type="InterPro" id="IPR051157">
    <property type="entry name" value="PDH/Transketolase"/>
</dbReference>
<dbReference type="PANTHER" id="PTHR43825">
    <property type="entry name" value="PYRUVATE DEHYDROGENASE E1 COMPONENT"/>
    <property type="match status" value="1"/>
</dbReference>
<dbReference type="OrthoDB" id="1447144at2"/>
<dbReference type="InterPro" id="IPR005475">
    <property type="entry name" value="Transketolase-like_Pyr-bd"/>
</dbReference>
<feature type="domain" description="Transketolase-like pyrimidine-binding" evidence="4">
    <location>
        <begin position="14"/>
        <end position="180"/>
    </location>
</feature>
<dbReference type="SMART" id="SM00861">
    <property type="entry name" value="Transket_pyr"/>
    <property type="match status" value="1"/>
</dbReference>
<evidence type="ECO:0000256" key="1">
    <source>
        <dbReference type="ARBA" id="ARBA00001964"/>
    </source>
</evidence>
<dbReference type="AlphaFoldDB" id="A0A0S2JZ42"/>
<dbReference type="Proteomes" id="UP000061457">
    <property type="component" value="Chromosome I"/>
</dbReference>
<protein>
    <submittedName>
        <fullName evidence="5">1-deoxy-D-xylulose-5-phosphate synthase</fullName>
    </submittedName>
</protein>
<dbReference type="InterPro" id="IPR033248">
    <property type="entry name" value="Transketolase_C"/>
</dbReference>
<organism evidence="5 6">
    <name type="scientific">Pseudoalteromonas phenolica</name>
    <dbReference type="NCBI Taxonomy" id="161398"/>
    <lineage>
        <taxon>Bacteria</taxon>
        <taxon>Pseudomonadati</taxon>
        <taxon>Pseudomonadota</taxon>
        <taxon>Gammaproteobacteria</taxon>
        <taxon>Alteromonadales</taxon>
        <taxon>Pseudoalteromonadaceae</taxon>
        <taxon>Pseudoalteromonas</taxon>
    </lineage>
</organism>
<dbReference type="PANTHER" id="PTHR43825:SF1">
    <property type="entry name" value="TRANSKETOLASE-LIKE PYRIMIDINE-BINDING DOMAIN-CONTAINING PROTEIN"/>
    <property type="match status" value="1"/>
</dbReference>
<sequence length="323" mass="34734">MEITSKTARQWARLGPRGVYGQAILAIAPEHDDLMVMSADLASSSGLERFRTAHPEKFINAGIAEQNMVGVAAGLAKEGFNVFASSFSPFIAMRASEQIRMNLGYMELNVKAVAIGSGIGMGFLGNSHFGIEDVAVMRSIPNITVVSPADCAEVVKLVKAAANYKGPMYIRLTGSANCPIVYSDDYEFEIGKSITLNEGKDVTLIANGSMVYQSIKAAELLSEQGISASVINMHTIKPLDTEKLQYLVEQGQPIVTIEEHSKIGGLGSAVSEFLSPLGSGVKHLTIALPDAFIKTGAYDYMLKDQGLDAESISQKIKSFLFQR</sequence>
<dbReference type="FunFam" id="3.40.50.970:FF:000129">
    <property type="entry name" value="Transketolase"/>
    <property type="match status" value="1"/>
</dbReference>
<dbReference type="PATRIC" id="fig|161398.10.peg.932"/>
<keyword evidence="6" id="KW-1185">Reference proteome</keyword>
<dbReference type="EMBL" id="CP013187">
    <property type="protein sequence ID" value="ALO41434.1"/>
    <property type="molecule type" value="Genomic_DNA"/>
</dbReference>
<dbReference type="Gene3D" id="3.40.50.920">
    <property type="match status" value="1"/>
</dbReference>
<dbReference type="InterPro" id="IPR029061">
    <property type="entry name" value="THDP-binding"/>
</dbReference>
<evidence type="ECO:0000259" key="4">
    <source>
        <dbReference type="SMART" id="SM00861"/>
    </source>
</evidence>
<dbReference type="Pfam" id="PF02780">
    <property type="entry name" value="Transketolase_C"/>
    <property type="match status" value="1"/>
</dbReference>
<proteinExistence type="inferred from homology"/>
<dbReference type="CDD" id="cd07033">
    <property type="entry name" value="TPP_PYR_DXS_TK_like"/>
    <property type="match status" value="1"/>
</dbReference>
<accession>A0A0S2JZ42</accession>
<gene>
    <name evidence="5" type="ORF">PP2015_916</name>
</gene>
<name>A0A0S2JZ42_9GAMM</name>
<dbReference type="KEGG" id="pphe:PP2015_916"/>
<dbReference type="SUPFAM" id="SSF52518">
    <property type="entry name" value="Thiamin diphosphate-binding fold (THDP-binding)"/>
    <property type="match status" value="1"/>
</dbReference>
<evidence type="ECO:0000313" key="6">
    <source>
        <dbReference type="Proteomes" id="UP000061457"/>
    </source>
</evidence>
<dbReference type="SUPFAM" id="SSF52922">
    <property type="entry name" value="TK C-terminal domain-like"/>
    <property type="match status" value="1"/>
</dbReference>